<dbReference type="InterPro" id="IPR001956">
    <property type="entry name" value="CBM3"/>
</dbReference>
<gene>
    <name evidence="2" type="ORF">SAMN05661086_02217</name>
</gene>
<dbReference type="RefSeq" id="WP_272481960.1">
    <property type="nucleotide sequence ID" value="NZ_FOYZ01000008.1"/>
</dbReference>
<dbReference type="Pfam" id="PF00942">
    <property type="entry name" value="CBM_3"/>
    <property type="match status" value="1"/>
</dbReference>
<evidence type="ECO:0000259" key="1">
    <source>
        <dbReference type="PROSITE" id="PS51172"/>
    </source>
</evidence>
<dbReference type="InterPro" id="IPR008965">
    <property type="entry name" value="CBM2/CBM3_carb-bd_dom_sf"/>
</dbReference>
<dbReference type="InterPro" id="IPR036966">
    <property type="entry name" value="CBM3_sf"/>
</dbReference>
<feature type="non-terminal residue" evidence="2">
    <location>
        <position position="1"/>
    </location>
</feature>
<protein>
    <submittedName>
        <fullName evidence="2">Cellulose binding domain-containing protein</fullName>
    </submittedName>
</protein>
<sequence>VTPTPVVTPTPTSATGVQAKVQVTSQISSSINQQYTISATGTQSIDLSKLTIRYYYSRTSTTAQSFWCDNAGLQLNVSPWYVNYTPNVKATFYNGYVEISFTGSYSLAPGAGSLNMGVRFAQSDWSSYQGFVDNGCKAFYNGVQIG</sequence>
<proteinExistence type="predicted"/>
<dbReference type="GO" id="GO:0030248">
    <property type="term" value="F:cellulose binding"/>
    <property type="evidence" value="ECO:0007669"/>
    <property type="project" value="InterPro"/>
</dbReference>
<organism evidence="2 3">
    <name type="scientific">Anaeromicropila populeti</name>
    <dbReference type="NCBI Taxonomy" id="37658"/>
    <lineage>
        <taxon>Bacteria</taxon>
        <taxon>Bacillati</taxon>
        <taxon>Bacillota</taxon>
        <taxon>Clostridia</taxon>
        <taxon>Lachnospirales</taxon>
        <taxon>Lachnospiraceae</taxon>
        <taxon>Anaeromicropila</taxon>
    </lineage>
</organism>
<name>A0A1I6K5Z8_9FIRM</name>
<dbReference type="Proteomes" id="UP000199659">
    <property type="component" value="Unassembled WGS sequence"/>
</dbReference>
<dbReference type="SUPFAM" id="SSF49384">
    <property type="entry name" value="Carbohydrate-binding domain"/>
    <property type="match status" value="1"/>
</dbReference>
<evidence type="ECO:0000313" key="3">
    <source>
        <dbReference type="Proteomes" id="UP000199659"/>
    </source>
</evidence>
<accession>A0A1I6K5Z8</accession>
<dbReference type="PROSITE" id="PS51172">
    <property type="entry name" value="CBM3"/>
    <property type="match status" value="1"/>
</dbReference>
<dbReference type="EMBL" id="FOYZ01000008">
    <property type="protein sequence ID" value="SFR86626.1"/>
    <property type="molecule type" value="Genomic_DNA"/>
</dbReference>
<dbReference type="GO" id="GO:0005975">
    <property type="term" value="P:carbohydrate metabolic process"/>
    <property type="evidence" value="ECO:0007669"/>
    <property type="project" value="InterPro"/>
</dbReference>
<dbReference type="Gene3D" id="2.60.40.710">
    <property type="entry name" value="Endoglucanase-like"/>
    <property type="match status" value="1"/>
</dbReference>
<reference evidence="2 3" key="1">
    <citation type="submission" date="2016-10" db="EMBL/GenBank/DDBJ databases">
        <authorList>
            <person name="de Groot N.N."/>
        </authorList>
    </citation>
    <scope>NUCLEOTIDE SEQUENCE [LARGE SCALE GENOMIC DNA]</scope>
    <source>
        <strain evidence="2 3">743A</strain>
    </source>
</reference>
<feature type="domain" description="CBM3" evidence="1">
    <location>
        <begin position="11"/>
        <end position="146"/>
    </location>
</feature>
<dbReference type="STRING" id="37658.SAMN05661086_02217"/>
<evidence type="ECO:0000313" key="2">
    <source>
        <dbReference type="EMBL" id="SFR86626.1"/>
    </source>
</evidence>
<keyword evidence="3" id="KW-1185">Reference proteome</keyword>
<dbReference type="AlphaFoldDB" id="A0A1I6K5Z8"/>